<gene>
    <name evidence="2" type="ORF">T265_13493</name>
</gene>
<reference evidence="2 3" key="1">
    <citation type="submission" date="2013-11" db="EMBL/GenBank/DDBJ databases">
        <title>Opisthorchis viverrini - life in the bile duct.</title>
        <authorList>
            <person name="Young N.D."/>
            <person name="Nagarajan N."/>
            <person name="Lin S.J."/>
            <person name="Korhonen P.K."/>
            <person name="Jex A.R."/>
            <person name="Hall R.S."/>
            <person name="Safavi-Hemami H."/>
            <person name="Kaewkong W."/>
            <person name="Bertrand D."/>
            <person name="Gao S."/>
            <person name="Seet Q."/>
            <person name="Wongkham S."/>
            <person name="Teh B.T."/>
            <person name="Wongkham C."/>
            <person name="Intapan P.M."/>
            <person name="Maleewong W."/>
            <person name="Yang X."/>
            <person name="Hu M."/>
            <person name="Wang Z."/>
            <person name="Hofmann A."/>
            <person name="Sternberg P.W."/>
            <person name="Tan P."/>
            <person name="Wang J."/>
            <person name="Gasser R.B."/>
        </authorList>
    </citation>
    <scope>NUCLEOTIDE SEQUENCE [LARGE SCALE GENOMIC DNA]</scope>
</reference>
<evidence type="ECO:0000313" key="3">
    <source>
        <dbReference type="Proteomes" id="UP000054324"/>
    </source>
</evidence>
<dbReference type="KEGG" id="ovi:T265_13493"/>
<dbReference type="CTD" id="20327660"/>
<organism evidence="2 3">
    <name type="scientific">Opisthorchis viverrini</name>
    <name type="common">Southeast Asian liver fluke</name>
    <dbReference type="NCBI Taxonomy" id="6198"/>
    <lineage>
        <taxon>Eukaryota</taxon>
        <taxon>Metazoa</taxon>
        <taxon>Spiralia</taxon>
        <taxon>Lophotrochozoa</taxon>
        <taxon>Platyhelminthes</taxon>
        <taxon>Trematoda</taxon>
        <taxon>Digenea</taxon>
        <taxon>Opisthorchiida</taxon>
        <taxon>Opisthorchiata</taxon>
        <taxon>Opisthorchiidae</taxon>
        <taxon>Opisthorchis</taxon>
    </lineage>
</organism>
<dbReference type="RefSeq" id="XP_009167372.1">
    <property type="nucleotide sequence ID" value="XM_009169108.1"/>
</dbReference>
<name>A0A074ZNC3_OPIVI</name>
<dbReference type="GeneID" id="20327660"/>
<dbReference type="Proteomes" id="UP000054324">
    <property type="component" value="Unassembled WGS sequence"/>
</dbReference>
<accession>A0A074ZNC3</accession>
<dbReference type="OrthoDB" id="6265509at2759"/>
<dbReference type="AlphaFoldDB" id="A0A074ZNC3"/>
<evidence type="ECO:0000256" key="1">
    <source>
        <dbReference type="SAM" id="MobiDB-lite"/>
    </source>
</evidence>
<protein>
    <submittedName>
        <fullName evidence="2">Uncharacterized protein</fullName>
    </submittedName>
</protein>
<evidence type="ECO:0000313" key="2">
    <source>
        <dbReference type="EMBL" id="KER28898.1"/>
    </source>
</evidence>
<dbReference type="EMBL" id="KL596689">
    <property type="protein sequence ID" value="KER28898.1"/>
    <property type="molecule type" value="Genomic_DNA"/>
</dbReference>
<proteinExistence type="predicted"/>
<feature type="region of interest" description="Disordered" evidence="1">
    <location>
        <begin position="1"/>
        <end position="25"/>
    </location>
</feature>
<feature type="non-terminal residue" evidence="2">
    <location>
        <position position="1"/>
    </location>
</feature>
<sequence>PPSNQKEAPGLGYTEQSPHVPTPNLEDQETVFVRPLTIDQPGIGDSCRGTLSSIAQWIAEVRKPSHHGKVQSLRDGESLRSDREVWWTQKVKEMEEAQKAGNARRLFQLIRATGPRKPPVSESIKHQNGTTISNKEERLDRLSCNLRVAWHLGTEKVLQLNDTSNYITRSRPSLIKNY</sequence>
<keyword evidence="3" id="KW-1185">Reference proteome</keyword>